<gene>
    <name evidence="8" type="ORF">DGYR_LOCUS9665</name>
</gene>
<dbReference type="InterPro" id="IPR018305">
    <property type="entry name" value="Ribosomal_m50"/>
</dbReference>
<dbReference type="AlphaFoldDB" id="A0A7I8W1L6"/>
<evidence type="ECO:0000256" key="1">
    <source>
        <dbReference type="ARBA" id="ARBA00004173"/>
    </source>
</evidence>
<comment type="subcellular location">
    <subcellularLocation>
        <location evidence="1">Mitochondrion</location>
    </subcellularLocation>
</comment>
<evidence type="ECO:0000256" key="5">
    <source>
        <dbReference type="ARBA" id="ARBA00023274"/>
    </source>
</evidence>
<evidence type="ECO:0000256" key="7">
    <source>
        <dbReference type="ARBA" id="ARBA00035398"/>
    </source>
</evidence>
<sequence length="231" mass="26882">MAAALCSRAFFKYAYPTQNTICLNIICTRKLFGKSKTTKEDAEKMLDDFDATKRKLIPGHDGQTIKERLNTLREKGGLTTKRAYKPPSNYEERIADITKKTCQKADYKSVSLEDAYIKYKLVSRFIEEFDHDVPASILTEMKTVADCVEYFGREVKRTSALEDMKQLDLPKNLSIMYEYKRFDPETDTFFDGVTAFPGRDTYVRSLKYKRKYKNIITTEKKPGYANHYYGY</sequence>
<evidence type="ECO:0000313" key="8">
    <source>
        <dbReference type="EMBL" id="CAD5121755.1"/>
    </source>
</evidence>
<dbReference type="PANTHER" id="PTHR31542">
    <property type="entry name" value="39A RIBOSOMAL PROTEIN L50, MITOCHONDRIAL"/>
    <property type="match status" value="1"/>
</dbReference>
<evidence type="ECO:0000256" key="3">
    <source>
        <dbReference type="ARBA" id="ARBA00022980"/>
    </source>
</evidence>
<keyword evidence="9" id="KW-1185">Reference proteome</keyword>
<keyword evidence="4" id="KW-0496">Mitochondrion</keyword>
<keyword evidence="5" id="KW-0687">Ribonucleoprotein</keyword>
<keyword evidence="3" id="KW-0689">Ribosomal protein</keyword>
<dbReference type="GO" id="GO:0005762">
    <property type="term" value="C:mitochondrial large ribosomal subunit"/>
    <property type="evidence" value="ECO:0007669"/>
    <property type="project" value="TreeGrafter"/>
</dbReference>
<protein>
    <recommendedName>
        <fullName evidence="6">Large ribosomal subunit protein mL50</fullName>
    </recommendedName>
    <alternativeName>
        <fullName evidence="7">39S ribosomal protein L50, mitochondrial</fullName>
    </alternativeName>
</protein>
<evidence type="ECO:0000313" key="9">
    <source>
        <dbReference type="Proteomes" id="UP000549394"/>
    </source>
</evidence>
<dbReference type="OrthoDB" id="9939609at2759"/>
<evidence type="ECO:0000256" key="2">
    <source>
        <dbReference type="ARBA" id="ARBA00008860"/>
    </source>
</evidence>
<organism evidence="8 9">
    <name type="scientific">Dimorphilus gyrociliatus</name>
    <dbReference type="NCBI Taxonomy" id="2664684"/>
    <lineage>
        <taxon>Eukaryota</taxon>
        <taxon>Metazoa</taxon>
        <taxon>Spiralia</taxon>
        <taxon>Lophotrochozoa</taxon>
        <taxon>Annelida</taxon>
        <taxon>Polychaeta</taxon>
        <taxon>Polychaeta incertae sedis</taxon>
        <taxon>Dinophilidae</taxon>
        <taxon>Dimorphilus</taxon>
    </lineage>
</organism>
<comment type="caution">
    <text evidence="8">The sequence shown here is derived from an EMBL/GenBank/DDBJ whole genome shotgun (WGS) entry which is preliminary data.</text>
</comment>
<dbReference type="Proteomes" id="UP000549394">
    <property type="component" value="Unassembled WGS sequence"/>
</dbReference>
<comment type="similarity">
    <text evidence="2">Belongs to the mitochondrion-specific ribosomal protein mL50 family.</text>
</comment>
<name>A0A7I8W1L6_9ANNE</name>
<evidence type="ECO:0000256" key="4">
    <source>
        <dbReference type="ARBA" id="ARBA00023128"/>
    </source>
</evidence>
<proteinExistence type="inferred from homology"/>
<dbReference type="Pfam" id="PF10501">
    <property type="entry name" value="Ribosomal_L50"/>
    <property type="match status" value="1"/>
</dbReference>
<dbReference type="EMBL" id="CAJFCJ010000015">
    <property type="protein sequence ID" value="CAD5121755.1"/>
    <property type="molecule type" value="Genomic_DNA"/>
</dbReference>
<reference evidence="8 9" key="1">
    <citation type="submission" date="2020-08" db="EMBL/GenBank/DDBJ databases">
        <authorList>
            <person name="Hejnol A."/>
        </authorList>
    </citation>
    <scope>NUCLEOTIDE SEQUENCE [LARGE SCALE GENOMIC DNA]</scope>
</reference>
<evidence type="ECO:0000256" key="6">
    <source>
        <dbReference type="ARBA" id="ARBA00035183"/>
    </source>
</evidence>
<dbReference type="PANTHER" id="PTHR31542:SF1">
    <property type="entry name" value="LARGE RIBOSOMAL SUBUNIT PROTEIN ML50"/>
    <property type="match status" value="1"/>
</dbReference>
<accession>A0A7I8W1L6</accession>